<keyword evidence="9 12" id="KW-0472">Membrane</keyword>
<evidence type="ECO:0000256" key="5">
    <source>
        <dbReference type="ARBA" id="ARBA00022692"/>
    </source>
</evidence>
<organism evidence="14 15">
    <name type="scientific">Zasmidium cellare</name>
    <name type="common">Wine cellar mold</name>
    <name type="synonym">Racodium cellare</name>
    <dbReference type="NCBI Taxonomy" id="395010"/>
    <lineage>
        <taxon>Eukaryota</taxon>
        <taxon>Fungi</taxon>
        <taxon>Dikarya</taxon>
        <taxon>Ascomycota</taxon>
        <taxon>Pezizomycotina</taxon>
        <taxon>Dothideomycetes</taxon>
        <taxon>Dothideomycetidae</taxon>
        <taxon>Mycosphaerellales</taxon>
        <taxon>Mycosphaerellaceae</taxon>
        <taxon>Zasmidium</taxon>
    </lineage>
</organism>
<dbReference type="PROSITE" id="PS00950">
    <property type="entry name" value="BACTERIAL_OPSIN_1"/>
    <property type="match status" value="1"/>
</dbReference>
<keyword evidence="15" id="KW-1185">Reference proteome</keyword>
<feature type="signal peptide" evidence="13">
    <location>
        <begin position="1"/>
        <end position="21"/>
    </location>
</feature>
<keyword evidence="5 12" id="KW-0812">Transmembrane</keyword>
<dbReference type="InterPro" id="IPR018229">
    <property type="entry name" value="Rhodopsin_retinal_BS"/>
</dbReference>
<dbReference type="SMART" id="SM01021">
    <property type="entry name" value="Bac_rhodopsin"/>
    <property type="match status" value="1"/>
</dbReference>
<sequence>MGRFTSAAGTLLCLGISLAEANNALNVNTNTQNNKTVQIAITTWGSDFYFAIMSVMGFVSLSILGASALKPRSDRVFFYLSAGLCMVACIAYFAMGSNLGWTPIDVEFLDNGGGVGRNREIFYARYIDWFVTTPMLLLDLCLTAGLPWPTILWTIALDEAMVVTGLIGALVKSRYKWGFYVFGCVAMFGVFYELAIVGRASAARLGRDVHRVFMLCGVLTLFIWLLYPIAWGLCEGGNVITPNDEAVFYGCLDFMAKPVFSIALIWGHWNIKPERLGLRIRDPLTDGPPVSENGNGERKVNENGDGANSVEDPNHAHAA</sequence>
<keyword evidence="13" id="KW-0732">Signal</keyword>
<dbReference type="Proteomes" id="UP001305779">
    <property type="component" value="Unassembled WGS sequence"/>
</dbReference>
<evidence type="ECO:0000256" key="6">
    <source>
        <dbReference type="ARBA" id="ARBA00022925"/>
    </source>
</evidence>
<feature type="transmembrane region" description="Helical" evidence="12">
    <location>
        <begin position="151"/>
        <end position="171"/>
    </location>
</feature>
<feature type="transmembrane region" description="Helical" evidence="12">
    <location>
        <begin position="177"/>
        <end position="197"/>
    </location>
</feature>
<dbReference type="SUPFAM" id="SSF81321">
    <property type="entry name" value="Family A G protein-coupled receptor-like"/>
    <property type="match status" value="1"/>
</dbReference>
<keyword evidence="8" id="KW-0157">Chromophore</keyword>
<keyword evidence="10" id="KW-0675">Receptor</keyword>
<evidence type="ECO:0000256" key="11">
    <source>
        <dbReference type="SAM" id="MobiDB-lite"/>
    </source>
</evidence>
<evidence type="ECO:0000313" key="14">
    <source>
        <dbReference type="EMBL" id="KAK4501005.1"/>
    </source>
</evidence>
<evidence type="ECO:0000256" key="3">
    <source>
        <dbReference type="ARBA" id="ARBA00022543"/>
    </source>
</evidence>
<keyword evidence="7 12" id="KW-1133">Transmembrane helix</keyword>
<name>A0ABR0EHN1_ZASCE</name>
<keyword evidence="3" id="KW-0600">Photoreceptor protein</keyword>
<dbReference type="InterPro" id="IPR043476">
    <property type="entry name" value="Yro2-like_7TM"/>
</dbReference>
<reference evidence="14 15" key="1">
    <citation type="journal article" date="2023" name="G3 (Bethesda)">
        <title>A chromosome-level genome assembly of Zasmidium syzygii isolated from banana leaves.</title>
        <authorList>
            <person name="van Westerhoven A.C."/>
            <person name="Mehrabi R."/>
            <person name="Talebi R."/>
            <person name="Steentjes M.B.F."/>
            <person name="Corcolon B."/>
            <person name="Chong P.A."/>
            <person name="Kema G.H.J."/>
            <person name="Seidl M.F."/>
        </authorList>
    </citation>
    <scope>NUCLEOTIDE SEQUENCE [LARGE SCALE GENOMIC DNA]</scope>
    <source>
        <strain evidence="14 15">P124</strain>
    </source>
</reference>
<proteinExistence type="inferred from homology"/>
<feature type="transmembrane region" description="Helical" evidence="12">
    <location>
        <begin position="76"/>
        <end position="95"/>
    </location>
</feature>
<feature type="transmembrane region" description="Helical" evidence="12">
    <location>
        <begin position="48"/>
        <end position="69"/>
    </location>
</feature>
<evidence type="ECO:0000313" key="15">
    <source>
        <dbReference type="Proteomes" id="UP001305779"/>
    </source>
</evidence>
<gene>
    <name evidence="14" type="ORF">PRZ48_006811</name>
</gene>
<evidence type="ECO:0000256" key="9">
    <source>
        <dbReference type="ARBA" id="ARBA00023136"/>
    </source>
</evidence>
<feature type="transmembrane region" description="Helical" evidence="12">
    <location>
        <begin position="209"/>
        <end position="227"/>
    </location>
</feature>
<evidence type="ECO:0008006" key="16">
    <source>
        <dbReference type="Google" id="ProtNLM"/>
    </source>
</evidence>
<evidence type="ECO:0000256" key="2">
    <source>
        <dbReference type="ARBA" id="ARBA00008130"/>
    </source>
</evidence>
<dbReference type="Pfam" id="PF01036">
    <property type="entry name" value="Bac_rhodopsin"/>
    <property type="match status" value="1"/>
</dbReference>
<feature type="transmembrane region" description="Helical" evidence="12">
    <location>
        <begin position="247"/>
        <end position="269"/>
    </location>
</feature>
<evidence type="ECO:0000256" key="4">
    <source>
        <dbReference type="ARBA" id="ARBA00022606"/>
    </source>
</evidence>
<dbReference type="PANTHER" id="PTHR28286:SF1">
    <property type="entry name" value="30 KDA HEAT SHOCK PROTEIN-RELATED"/>
    <property type="match status" value="1"/>
</dbReference>
<comment type="caution">
    <text evidence="14">The sequence shown here is derived from an EMBL/GenBank/DDBJ whole genome shotgun (WGS) entry which is preliminary data.</text>
</comment>
<dbReference type="PANTHER" id="PTHR28286">
    <property type="match status" value="1"/>
</dbReference>
<comment type="subcellular location">
    <subcellularLocation>
        <location evidence="1">Membrane</location>
        <topology evidence="1">Multi-pass membrane protein</topology>
    </subcellularLocation>
</comment>
<accession>A0ABR0EHN1</accession>
<dbReference type="InterPro" id="IPR001425">
    <property type="entry name" value="Arc/bac/fun_rhodopsins"/>
</dbReference>
<protein>
    <recommendedName>
        <fullName evidence="16">Bacteriorhodopsin</fullName>
    </recommendedName>
</protein>
<dbReference type="PRINTS" id="PR00251">
    <property type="entry name" value="BACTRLOPSIN"/>
</dbReference>
<evidence type="ECO:0000256" key="8">
    <source>
        <dbReference type="ARBA" id="ARBA00022991"/>
    </source>
</evidence>
<evidence type="ECO:0000256" key="7">
    <source>
        <dbReference type="ARBA" id="ARBA00022989"/>
    </source>
</evidence>
<keyword evidence="4" id="KW-0716">Sensory transduction</keyword>
<evidence type="ECO:0000256" key="13">
    <source>
        <dbReference type="SAM" id="SignalP"/>
    </source>
</evidence>
<evidence type="ECO:0000256" key="12">
    <source>
        <dbReference type="SAM" id="Phobius"/>
    </source>
</evidence>
<dbReference type="Gene3D" id="1.20.1070.10">
    <property type="entry name" value="Rhodopsin 7-helix transmembrane proteins"/>
    <property type="match status" value="1"/>
</dbReference>
<feature type="chain" id="PRO_5046891525" description="Bacteriorhodopsin" evidence="13">
    <location>
        <begin position="22"/>
        <end position="319"/>
    </location>
</feature>
<keyword evidence="6" id="KW-0681">Retinal protein</keyword>
<evidence type="ECO:0000256" key="1">
    <source>
        <dbReference type="ARBA" id="ARBA00004141"/>
    </source>
</evidence>
<feature type="region of interest" description="Disordered" evidence="11">
    <location>
        <begin position="286"/>
        <end position="319"/>
    </location>
</feature>
<evidence type="ECO:0000256" key="10">
    <source>
        <dbReference type="ARBA" id="ARBA00023170"/>
    </source>
</evidence>
<dbReference type="CDD" id="cd15239">
    <property type="entry name" value="7tm_YRO2_fungal-like"/>
    <property type="match status" value="1"/>
</dbReference>
<comment type="similarity">
    <text evidence="2">Belongs to the archaeal/bacterial/fungal opsin family.</text>
</comment>
<dbReference type="EMBL" id="JAXOVC010000005">
    <property type="protein sequence ID" value="KAK4501005.1"/>
    <property type="molecule type" value="Genomic_DNA"/>
</dbReference>